<comment type="catalytic activity">
    <reaction evidence="3">
        <text>L-seryl-[protein] + ATP = O-phospho-L-seryl-[protein] + ADP + H(+)</text>
        <dbReference type="Rhea" id="RHEA:17989"/>
        <dbReference type="Rhea" id="RHEA-COMP:9863"/>
        <dbReference type="Rhea" id="RHEA-COMP:11604"/>
        <dbReference type="ChEBI" id="CHEBI:15378"/>
        <dbReference type="ChEBI" id="CHEBI:29999"/>
        <dbReference type="ChEBI" id="CHEBI:30616"/>
        <dbReference type="ChEBI" id="CHEBI:83421"/>
        <dbReference type="ChEBI" id="CHEBI:456216"/>
    </reaction>
</comment>
<sequence>MSYSQLPVVITMFYLYAGIVTGTVTSVMLTLILYWGLKQRRIMKSKEMFFKKNGGLILQKILFESKRSSHMAKIIHRDIKSSNILLTDDYTAKVSDFGISRFIPLDQTHVQTLVHGTLGYIDPEYFRSGILTEKSDVYSFGMVLVELLTGRKVFSHDGTESDLGLAMFFVSSLENGCLIRILDDRVKKDGIDEHVKCVAKLAKECVELEGKKRPNMKEVKEELNQLRHCMSMTTYL</sequence>
<dbReference type="SMART" id="SM00220">
    <property type="entry name" value="S_TKc"/>
    <property type="match status" value="1"/>
</dbReference>
<gene>
    <name evidence="7" type="ORF">HanXRQr2_Chr05g0237291</name>
</gene>
<evidence type="ECO:0000256" key="4">
    <source>
        <dbReference type="ARBA" id="ARBA00047951"/>
    </source>
</evidence>
<dbReference type="InterPro" id="IPR011009">
    <property type="entry name" value="Kinase-like_dom_sf"/>
</dbReference>
<accession>A0A9K3J3K1</accession>
<dbReference type="InterPro" id="IPR000719">
    <property type="entry name" value="Prot_kinase_dom"/>
</dbReference>
<dbReference type="GO" id="GO:0007166">
    <property type="term" value="P:cell surface receptor signaling pathway"/>
    <property type="evidence" value="ECO:0007669"/>
    <property type="project" value="InterPro"/>
</dbReference>
<dbReference type="SUPFAM" id="SSF56112">
    <property type="entry name" value="Protein kinase-like (PK-like)"/>
    <property type="match status" value="1"/>
</dbReference>
<dbReference type="PROSITE" id="PS50011">
    <property type="entry name" value="PROTEIN_KINASE_DOM"/>
    <property type="match status" value="1"/>
</dbReference>
<keyword evidence="5" id="KW-0812">Transmembrane</keyword>
<dbReference type="PROSITE" id="PS00108">
    <property type="entry name" value="PROTEIN_KINASE_ST"/>
    <property type="match status" value="1"/>
</dbReference>
<reference evidence="7" key="2">
    <citation type="submission" date="2020-06" db="EMBL/GenBank/DDBJ databases">
        <title>Helianthus annuus Genome sequencing and assembly Release 2.</title>
        <authorList>
            <person name="Gouzy J."/>
            <person name="Langlade N."/>
            <person name="Munos S."/>
        </authorList>
    </citation>
    <scope>NUCLEOTIDE SEQUENCE</scope>
    <source>
        <tissue evidence="7">Leaves</tissue>
    </source>
</reference>
<dbReference type="GO" id="GO:0004672">
    <property type="term" value="F:protein kinase activity"/>
    <property type="evidence" value="ECO:0007669"/>
    <property type="project" value="InterPro"/>
</dbReference>
<keyword evidence="1" id="KW-0547">Nucleotide-binding</keyword>
<evidence type="ECO:0000313" key="7">
    <source>
        <dbReference type="EMBL" id="KAF5807764.1"/>
    </source>
</evidence>
<keyword evidence="8" id="KW-1185">Reference proteome</keyword>
<keyword evidence="5" id="KW-0472">Membrane</keyword>
<dbReference type="EMBL" id="MNCJ02000320">
    <property type="protein sequence ID" value="KAF5807764.1"/>
    <property type="molecule type" value="Genomic_DNA"/>
</dbReference>
<evidence type="ECO:0000256" key="5">
    <source>
        <dbReference type="SAM" id="Phobius"/>
    </source>
</evidence>
<evidence type="ECO:0000313" key="8">
    <source>
        <dbReference type="Proteomes" id="UP000215914"/>
    </source>
</evidence>
<reference evidence="7" key="1">
    <citation type="journal article" date="2017" name="Nature">
        <title>The sunflower genome provides insights into oil metabolism, flowering and Asterid evolution.</title>
        <authorList>
            <person name="Badouin H."/>
            <person name="Gouzy J."/>
            <person name="Grassa C.J."/>
            <person name="Murat F."/>
            <person name="Staton S.E."/>
            <person name="Cottret L."/>
            <person name="Lelandais-Briere C."/>
            <person name="Owens G.L."/>
            <person name="Carrere S."/>
            <person name="Mayjonade B."/>
            <person name="Legrand L."/>
            <person name="Gill N."/>
            <person name="Kane N.C."/>
            <person name="Bowers J.E."/>
            <person name="Hubner S."/>
            <person name="Bellec A."/>
            <person name="Berard A."/>
            <person name="Berges H."/>
            <person name="Blanchet N."/>
            <person name="Boniface M.C."/>
            <person name="Brunel D."/>
            <person name="Catrice O."/>
            <person name="Chaidir N."/>
            <person name="Claudel C."/>
            <person name="Donnadieu C."/>
            <person name="Faraut T."/>
            <person name="Fievet G."/>
            <person name="Helmstetter N."/>
            <person name="King M."/>
            <person name="Knapp S.J."/>
            <person name="Lai Z."/>
            <person name="Le Paslier M.C."/>
            <person name="Lippi Y."/>
            <person name="Lorenzon L."/>
            <person name="Mandel J.R."/>
            <person name="Marage G."/>
            <person name="Marchand G."/>
            <person name="Marquand E."/>
            <person name="Bret-Mestries E."/>
            <person name="Morien E."/>
            <person name="Nambeesan S."/>
            <person name="Nguyen T."/>
            <person name="Pegot-Espagnet P."/>
            <person name="Pouilly N."/>
            <person name="Raftis F."/>
            <person name="Sallet E."/>
            <person name="Schiex T."/>
            <person name="Thomas J."/>
            <person name="Vandecasteele C."/>
            <person name="Vares D."/>
            <person name="Vear F."/>
            <person name="Vautrin S."/>
            <person name="Crespi M."/>
            <person name="Mangin B."/>
            <person name="Burke J.M."/>
            <person name="Salse J."/>
            <person name="Munos S."/>
            <person name="Vincourt P."/>
            <person name="Rieseberg L.H."/>
            <person name="Langlade N.B."/>
        </authorList>
    </citation>
    <scope>NUCLEOTIDE SEQUENCE</scope>
    <source>
        <tissue evidence="7">Leaves</tissue>
    </source>
</reference>
<proteinExistence type="predicted"/>
<dbReference type="PANTHER" id="PTHR27005:SF407">
    <property type="entry name" value="PROTEIN KINASE DOMAIN-CONTAINING PROTEIN"/>
    <property type="match status" value="1"/>
</dbReference>
<feature type="transmembrane region" description="Helical" evidence="5">
    <location>
        <begin position="12"/>
        <end position="37"/>
    </location>
</feature>
<dbReference type="Gene3D" id="1.10.510.10">
    <property type="entry name" value="Transferase(Phosphotransferase) domain 1"/>
    <property type="match status" value="1"/>
</dbReference>
<feature type="domain" description="Protein kinase" evidence="6">
    <location>
        <begin position="1"/>
        <end position="236"/>
    </location>
</feature>
<dbReference type="PANTHER" id="PTHR27005">
    <property type="entry name" value="WALL-ASSOCIATED RECEPTOR KINASE-LIKE 21"/>
    <property type="match status" value="1"/>
</dbReference>
<name>A0A9K3J3K1_HELAN</name>
<keyword evidence="5" id="KW-1133">Transmembrane helix</keyword>
<comment type="caution">
    <text evidence="7">The sequence shown here is derived from an EMBL/GenBank/DDBJ whole genome shotgun (WGS) entry which is preliminary data.</text>
</comment>
<dbReference type="Proteomes" id="UP000215914">
    <property type="component" value="Unassembled WGS sequence"/>
</dbReference>
<keyword evidence="7" id="KW-0808">Transferase</keyword>
<organism evidence="7 8">
    <name type="scientific">Helianthus annuus</name>
    <name type="common">Common sunflower</name>
    <dbReference type="NCBI Taxonomy" id="4232"/>
    <lineage>
        <taxon>Eukaryota</taxon>
        <taxon>Viridiplantae</taxon>
        <taxon>Streptophyta</taxon>
        <taxon>Embryophyta</taxon>
        <taxon>Tracheophyta</taxon>
        <taxon>Spermatophyta</taxon>
        <taxon>Magnoliopsida</taxon>
        <taxon>eudicotyledons</taxon>
        <taxon>Gunneridae</taxon>
        <taxon>Pentapetalae</taxon>
        <taxon>asterids</taxon>
        <taxon>campanulids</taxon>
        <taxon>Asterales</taxon>
        <taxon>Asteraceae</taxon>
        <taxon>Asteroideae</taxon>
        <taxon>Heliantheae alliance</taxon>
        <taxon>Heliantheae</taxon>
        <taxon>Helianthus</taxon>
    </lineage>
</organism>
<dbReference type="InterPro" id="IPR045274">
    <property type="entry name" value="WAK-like"/>
</dbReference>
<keyword evidence="2" id="KW-0067">ATP-binding</keyword>
<evidence type="ECO:0000256" key="2">
    <source>
        <dbReference type="ARBA" id="ARBA00022840"/>
    </source>
</evidence>
<dbReference type="Gramene" id="mRNA:HanXRQr2_Chr05g0237291">
    <property type="protein sequence ID" value="CDS:HanXRQr2_Chr05g0237291.1"/>
    <property type="gene ID" value="HanXRQr2_Chr05g0237291"/>
</dbReference>
<evidence type="ECO:0000259" key="6">
    <source>
        <dbReference type="PROSITE" id="PS50011"/>
    </source>
</evidence>
<comment type="catalytic activity">
    <reaction evidence="4">
        <text>L-threonyl-[protein] + ATP = O-phospho-L-threonyl-[protein] + ADP + H(+)</text>
        <dbReference type="Rhea" id="RHEA:46608"/>
        <dbReference type="Rhea" id="RHEA-COMP:11060"/>
        <dbReference type="Rhea" id="RHEA-COMP:11605"/>
        <dbReference type="ChEBI" id="CHEBI:15378"/>
        <dbReference type="ChEBI" id="CHEBI:30013"/>
        <dbReference type="ChEBI" id="CHEBI:30616"/>
        <dbReference type="ChEBI" id="CHEBI:61977"/>
        <dbReference type="ChEBI" id="CHEBI:456216"/>
    </reaction>
</comment>
<dbReference type="AlphaFoldDB" id="A0A9K3J3K1"/>
<protein>
    <recommendedName>
        <fullName evidence="6">Protein kinase domain-containing protein</fullName>
    </recommendedName>
</protein>
<dbReference type="Pfam" id="PF00069">
    <property type="entry name" value="Pkinase"/>
    <property type="match status" value="1"/>
</dbReference>
<evidence type="ECO:0000256" key="3">
    <source>
        <dbReference type="ARBA" id="ARBA00047558"/>
    </source>
</evidence>
<evidence type="ECO:0000256" key="1">
    <source>
        <dbReference type="ARBA" id="ARBA00022741"/>
    </source>
</evidence>
<dbReference type="InterPro" id="IPR008271">
    <property type="entry name" value="Ser/Thr_kinase_AS"/>
</dbReference>
<dbReference type="GO" id="GO:0005524">
    <property type="term" value="F:ATP binding"/>
    <property type="evidence" value="ECO:0007669"/>
    <property type="project" value="UniProtKB-KW"/>
</dbReference>